<name>A0A183E709_9BILA</name>
<evidence type="ECO:0000313" key="2">
    <source>
        <dbReference type="Proteomes" id="UP000271098"/>
    </source>
</evidence>
<reference evidence="3" key="1">
    <citation type="submission" date="2016-06" db="UniProtKB">
        <authorList>
            <consortium name="WormBaseParasite"/>
        </authorList>
    </citation>
    <scope>IDENTIFICATION</scope>
</reference>
<evidence type="ECO:0000313" key="3">
    <source>
        <dbReference type="WBParaSite" id="GPUH_0001677201-mRNA-1"/>
    </source>
</evidence>
<dbReference type="EMBL" id="UYRT01084185">
    <property type="protein sequence ID" value="VDN28476.1"/>
    <property type="molecule type" value="Genomic_DNA"/>
</dbReference>
<proteinExistence type="predicted"/>
<dbReference type="Proteomes" id="UP000271098">
    <property type="component" value="Unassembled WGS sequence"/>
</dbReference>
<dbReference type="WBParaSite" id="GPUH_0001677201-mRNA-1">
    <property type="protein sequence ID" value="GPUH_0001677201-mRNA-1"/>
    <property type="gene ID" value="GPUH_0001677201"/>
</dbReference>
<organism evidence="3">
    <name type="scientific">Gongylonema pulchrum</name>
    <dbReference type="NCBI Taxonomy" id="637853"/>
    <lineage>
        <taxon>Eukaryota</taxon>
        <taxon>Metazoa</taxon>
        <taxon>Ecdysozoa</taxon>
        <taxon>Nematoda</taxon>
        <taxon>Chromadorea</taxon>
        <taxon>Rhabditida</taxon>
        <taxon>Spirurina</taxon>
        <taxon>Spiruromorpha</taxon>
        <taxon>Spiruroidea</taxon>
        <taxon>Gongylonematidae</taxon>
        <taxon>Gongylonema</taxon>
    </lineage>
</organism>
<evidence type="ECO:0000313" key="1">
    <source>
        <dbReference type="EMBL" id="VDN28476.1"/>
    </source>
</evidence>
<gene>
    <name evidence="1" type="ORF">GPUH_LOCUS16750</name>
</gene>
<sequence length="109" mass="12525">MISSIFAEGDSGHHIPDLGRCFQFVSTQRVCICMFKSAVFAYRGMQKERIWKCLVQEQNFDNEILYNLLLLWDKSILSSESVIEAYRRSLKELNISSDSVMSVGFSICD</sequence>
<accession>A0A183E709</accession>
<reference evidence="1 2" key="2">
    <citation type="submission" date="2018-11" db="EMBL/GenBank/DDBJ databases">
        <authorList>
            <consortium name="Pathogen Informatics"/>
        </authorList>
    </citation>
    <scope>NUCLEOTIDE SEQUENCE [LARGE SCALE GENOMIC DNA]</scope>
</reference>
<dbReference type="OrthoDB" id="5830651at2759"/>
<protein>
    <submittedName>
        <fullName evidence="3">Death domain-containing protein</fullName>
    </submittedName>
</protein>
<keyword evidence="2" id="KW-1185">Reference proteome</keyword>
<dbReference type="AlphaFoldDB" id="A0A183E709"/>